<evidence type="ECO:0008006" key="3">
    <source>
        <dbReference type="Google" id="ProtNLM"/>
    </source>
</evidence>
<gene>
    <name evidence="1" type="ORF">RMN56_10285</name>
</gene>
<organism evidence="1 2">
    <name type="scientific">Micromonospora halotolerans</name>
    <dbReference type="NCBI Taxonomy" id="709879"/>
    <lineage>
        <taxon>Bacteria</taxon>
        <taxon>Bacillati</taxon>
        <taxon>Actinomycetota</taxon>
        <taxon>Actinomycetes</taxon>
        <taxon>Micromonosporales</taxon>
        <taxon>Micromonosporaceae</taxon>
        <taxon>Micromonospora</taxon>
    </lineage>
</organism>
<dbReference type="RefSeq" id="WP_313723598.1">
    <property type="nucleotide sequence ID" value="NZ_CP134876.1"/>
</dbReference>
<protein>
    <recommendedName>
        <fullName evidence="3">Type II toxin-antitoxin system RelE/ParE family toxin</fullName>
    </recommendedName>
</protein>
<evidence type="ECO:0000313" key="2">
    <source>
        <dbReference type="Proteomes" id="UP001303001"/>
    </source>
</evidence>
<sequence>MVEAARISDGTALADEFLQKLEKKRGGLELVAAVAVRFEDIARTGTLEIPRELNELRDDLWEIKAERVRLPFYWTQRAFASKAIRITHGFLKGTWKTPRGEIDKALWVRREDLRS</sequence>
<dbReference type="Proteomes" id="UP001303001">
    <property type="component" value="Chromosome"/>
</dbReference>
<name>A0ABZ0A3A6_9ACTN</name>
<keyword evidence="2" id="KW-1185">Reference proteome</keyword>
<evidence type="ECO:0000313" key="1">
    <source>
        <dbReference type="EMBL" id="WNM41695.1"/>
    </source>
</evidence>
<reference evidence="1 2" key="1">
    <citation type="submission" date="2023-09" db="EMBL/GenBank/DDBJ databases">
        <title>Micromonospora halotolerans DSM 45598 genome sequence.</title>
        <authorList>
            <person name="Mo P."/>
        </authorList>
    </citation>
    <scope>NUCLEOTIDE SEQUENCE [LARGE SCALE GENOMIC DNA]</scope>
    <source>
        <strain evidence="1 2">DSM 45598</strain>
    </source>
</reference>
<proteinExistence type="predicted"/>
<dbReference type="EMBL" id="CP134876">
    <property type="protein sequence ID" value="WNM41695.1"/>
    <property type="molecule type" value="Genomic_DNA"/>
</dbReference>
<accession>A0ABZ0A3A6</accession>